<proteinExistence type="predicted"/>
<name>A0AAN7QTB6_TRANT</name>
<feature type="signal peptide" evidence="1">
    <location>
        <begin position="1"/>
        <end position="25"/>
    </location>
</feature>
<accession>A0AAN7QTB6</accession>
<evidence type="ECO:0000256" key="1">
    <source>
        <dbReference type="SAM" id="SignalP"/>
    </source>
</evidence>
<protein>
    <submittedName>
        <fullName evidence="2">Uncharacterized protein</fullName>
    </submittedName>
</protein>
<dbReference type="Proteomes" id="UP001346149">
    <property type="component" value="Unassembled WGS sequence"/>
</dbReference>
<evidence type="ECO:0000313" key="3">
    <source>
        <dbReference type="Proteomes" id="UP001346149"/>
    </source>
</evidence>
<keyword evidence="3" id="KW-1185">Reference proteome</keyword>
<feature type="chain" id="PRO_5042995942" evidence="1">
    <location>
        <begin position="26"/>
        <end position="91"/>
    </location>
</feature>
<keyword evidence="1" id="KW-0732">Signal</keyword>
<reference evidence="2 3" key="1">
    <citation type="journal article" date="2023" name="Hortic Res">
        <title>Pangenome of water caltrop reveals structural variations and asymmetric subgenome divergence after allopolyploidization.</title>
        <authorList>
            <person name="Zhang X."/>
            <person name="Chen Y."/>
            <person name="Wang L."/>
            <person name="Yuan Y."/>
            <person name="Fang M."/>
            <person name="Shi L."/>
            <person name="Lu R."/>
            <person name="Comes H.P."/>
            <person name="Ma Y."/>
            <person name="Chen Y."/>
            <person name="Huang G."/>
            <person name="Zhou Y."/>
            <person name="Zheng Z."/>
            <person name="Qiu Y."/>
        </authorList>
    </citation>
    <scope>NUCLEOTIDE SEQUENCE [LARGE SCALE GENOMIC DNA]</scope>
    <source>
        <strain evidence="2">F231</strain>
    </source>
</reference>
<organism evidence="2 3">
    <name type="scientific">Trapa natans</name>
    <name type="common">Water chestnut</name>
    <dbReference type="NCBI Taxonomy" id="22666"/>
    <lineage>
        <taxon>Eukaryota</taxon>
        <taxon>Viridiplantae</taxon>
        <taxon>Streptophyta</taxon>
        <taxon>Embryophyta</taxon>
        <taxon>Tracheophyta</taxon>
        <taxon>Spermatophyta</taxon>
        <taxon>Magnoliopsida</taxon>
        <taxon>eudicotyledons</taxon>
        <taxon>Gunneridae</taxon>
        <taxon>Pentapetalae</taxon>
        <taxon>rosids</taxon>
        <taxon>malvids</taxon>
        <taxon>Myrtales</taxon>
        <taxon>Lythraceae</taxon>
        <taxon>Trapa</taxon>
    </lineage>
</organism>
<comment type="caution">
    <text evidence="2">The sequence shown here is derived from an EMBL/GenBank/DDBJ whole genome shotgun (WGS) entry which is preliminary data.</text>
</comment>
<evidence type="ECO:0000313" key="2">
    <source>
        <dbReference type="EMBL" id="KAK4778939.1"/>
    </source>
</evidence>
<sequence>MPISRSSPSVLVAVAILISVSLCTASRTMDDYCNSLKTKEEMEAAGDIPGVLSLEEGMPEGVSSLQLDSTPQWVRVSFTNPERWTFIKGGY</sequence>
<dbReference type="EMBL" id="JAXQNO010000017">
    <property type="protein sequence ID" value="KAK4778939.1"/>
    <property type="molecule type" value="Genomic_DNA"/>
</dbReference>
<dbReference type="AlphaFoldDB" id="A0AAN7QTB6"/>
<gene>
    <name evidence="2" type="ORF">SAY86_006467</name>
</gene>